<dbReference type="RefSeq" id="WP_194695710.1">
    <property type="nucleotide sequence ID" value="NZ_JADKPO010000007.1"/>
</dbReference>
<evidence type="ECO:0000313" key="5">
    <source>
        <dbReference type="Proteomes" id="UP000660668"/>
    </source>
</evidence>
<evidence type="ECO:0000313" key="4">
    <source>
        <dbReference type="EMBL" id="MBF4767569.1"/>
    </source>
</evidence>
<reference evidence="4" key="1">
    <citation type="submission" date="2020-11" db="EMBL/GenBank/DDBJ databases">
        <title>Nocardioides cynanchi sp. nov., isolated from soil of rhizosphere of Cynanchum wilfordii.</title>
        <authorList>
            <person name="Lee J.-S."/>
            <person name="Suh M.K."/>
            <person name="Kim J.-S."/>
        </authorList>
    </citation>
    <scope>NUCLEOTIDE SEQUENCE</scope>
    <source>
        <strain evidence="4">KCTC 19276</strain>
    </source>
</reference>
<accession>A0A930VHC0</accession>
<sequence length="355" mass="37741">MRSPPSSAPPSEVHLVELDGRGGVFQHALALADALHLSGTRVVLHTATDAELEPLGQVTVCRCMDWLRDAGPGRRVRVGVRFLAVTLPHLLRGPGVLHVQGPFRSSLSVVALAAARMRGRRVVFTPHNTFSRSGSALDARLMRVCWRLAHVNVVFSRADAAVVGRVTTMPVISPLVLPQPPSDVLAQDGWRARWGPGPVVLFAGHIRPDKQLDLLIAASQLWQRAARLAIVGSDNGDAQRCQRLAERLGVDASWTVGYLDLAEFAAAVAAADLIVCPYRTASQSGVLALAAQLGTPTLATDIGGLSELATRTVARDADPMAVAMAVDELLASPRPRAAPAPSLALVAAHRRAYAF</sequence>
<dbReference type="SUPFAM" id="SSF53756">
    <property type="entry name" value="UDP-Glycosyltransferase/glycogen phosphorylase"/>
    <property type="match status" value="1"/>
</dbReference>
<dbReference type="GO" id="GO:1901137">
    <property type="term" value="P:carbohydrate derivative biosynthetic process"/>
    <property type="evidence" value="ECO:0007669"/>
    <property type="project" value="UniProtKB-ARBA"/>
</dbReference>
<evidence type="ECO:0000259" key="3">
    <source>
        <dbReference type="Pfam" id="PF13439"/>
    </source>
</evidence>
<dbReference type="Pfam" id="PF13439">
    <property type="entry name" value="Glyco_transf_4"/>
    <property type="match status" value="1"/>
</dbReference>
<keyword evidence="2" id="KW-0808">Transferase</keyword>
<feature type="domain" description="Glycosyltransferase subfamily 4-like N-terminal" evidence="3">
    <location>
        <begin position="22"/>
        <end position="163"/>
    </location>
</feature>
<organism evidence="4 5">
    <name type="scientific">Nocardioides agariphilus</name>
    <dbReference type="NCBI Taxonomy" id="433664"/>
    <lineage>
        <taxon>Bacteria</taxon>
        <taxon>Bacillati</taxon>
        <taxon>Actinomycetota</taxon>
        <taxon>Actinomycetes</taxon>
        <taxon>Propionibacteriales</taxon>
        <taxon>Nocardioidaceae</taxon>
        <taxon>Nocardioides</taxon>
    </lineage>
</organism>
<comment type="caution">
    <text evidence="4">The sequence shown here is derived from an EMBL/GenBank/DDBJ whole genome shotgun (WGS) entry which is preliminary data.</text>
</comment>
<name>A0A930VHC0_9ACTN</name>
<evidence type="ECO:0000256" key="2">
    <source>
        <dbReference type="ARBA" id="ARBA00022679"/>
    </source>
</evidence>
<dbReference type="InterPro" id="IPR050194">
    <property type="entry name" value="Glycosyltransferase_grp1"/>
</dbReference>
<keyword evidence="5" id="KW-1185">Reference proteome</keyword>
<keyword evidence="1" id="KW-0328">Glycosyltransferase</keyword>
<dbReference type="Pfam" id="PF13692">
    <property type="entry name" value="Glyco_trans_1_4"/>
    <property type="match status" value="1"/>
</dbReference>
<dbReference type="PANTHER" id="PTHR45947">
    <property type="entry name" value="SULFOQUINOVOSYL TRANSFERASE SQD2"/>
    <property type="match status" value="1"/>
</dbReference>
<dbReference type="EMBL" id="JADKPO010000007">
    <property type="protein sequence ID" value="MBF4767569.1"/>
    <property type="molecule type" value="Genomic_DNA"/>
</dbReference>
<gene>
    <name evidence="4" type="ORF">ISU10_07310</name>
</gene>
<dbReference type="Gene3D" id="3.40.50.2000">
    <property type="entry name" value="Glycogen Phosphorylase B"/>
    <property type="match status" value="2"/>
</dbReference>
<protein>
    <submittedName>
        <fullName evidence="4">Glycosyltransferase</fullName>
    </submittedName>
</protein>
<dbReference type="InterPro" id="IPR028098">
    <property type="entry name" value="Glyco_trans_4-like_N"/>
</dbReference>
<dbReference type="AlphaFoldDB" id="A0A930VHC0"/>
<dbReference type="GO" id="GO:0016757">
    <property type="term" value="F:glycosyltransferase activity"/>
    <property type="evidence" value="ECO:0007669"/>
    <property type="project" value="UniProtKB-KW"/>
</dbReference>
<dbReference type="PANTHER" id="PTHR45947:SF3">
    <property type="entry name" value="SULFOQUINOVOSYL TRANSFERASE SQD2"/>
    <property type="match status" value="1"/>
</dbReference>
<dbReference type="Proteomes" id="UP000660668">
    <property type="component" value="Unassembled WGS sequence"/>
</dbReference>
<evidence type="ECO:0000256" key="1">
    <source>
        <dbReference type="ARBA" id="ARBA00022676"/>
    </source>
</evidence>
<proteinExistence type="predicted"/>